<reference evidence="2" key="1">
    <citation type="submission" date="2021-02" db="EMBL/GenBank/DDBJ databases">
        <authorList>
            <person name="Nowell W R."/>
        </authorList>
    </citation>
    <scope>NUCLEOTIDE SEQUENCE</scope>
</reference>
<feature type="region of interest" description="Disordered" evidence="1">
    <location>
        <begin position="262"/>
        <end position="290"/>
    </location>
</feature>
<organism evidence="2 3">
    <name type="scientific">Rotaria sordida</name>
    <dbReference type="NCBI Taxonomy" id="392033"/>
    <lineage>
        <taxon>Eukaryota</taxon>
        <taxon>Metazoa</taxon>
        <taxon>Spiralia</taxon>
        <taxon>Gnathifera</taxon>
        <taxon>Rotifera</taxon>
        <taxon>Eurotatoria</taxon>
        <taxon>Bdelloidea</taxon>
        <taxon>Philodinida</taxon>
        <taxon>Philodinidae</taxon>
        <taxon>Rotaria</taxon>
    </lineage>
</organism>
<accession>A0A815MTC5</accession>
<feature type="compositionally biased region" description="Low complexity" evidence="1">
    <location>
        <begin position="20"/>
        <end position="37"/>
    </location>
</feature>
<dbReference type="Proteomes" id="UP000663870">
    <property type="component" value="Unassembled WGS sequence"/>
</dbReference>
<dbReference type="AlphaFoldDB" id="A0A815MTC5"/>
<protein>
    <submittedName>
        <fullName evidence="2">Uncharacterized protein</fullName>
    </submittedName>
</protein>
<evidence type="ECO:0000256" key="1">
    <source>
        <dbReference type="SAM" id="MobiDB-lite"/>
    </source>
</evidence>
<name>A0A815MTC5_9BILA</name>
<keyword evidence="3" id="KW-1185">Reference proteome</keyword>
<gene>
    <name evidence="2" type="ORF">JXQ802_LOCUS36132</name>
</gene>
<feature type="region of interest" description="Disordered" evidence="1">
    <location>
        <begin position="387"/>
        <end position="435"/>
    </location>
</feature>
<feature type="compositionally biased region" description="Polar residues" evidence="1">
    <location>
        <begin position="403"/>
        <end position="413"/>
    </location>
</feature>
<proteinExistence type="predicted"/>
<feature type="compositionally biased region" description="Low complexity" evidence="1">
    <location>
        <begin position="414"/>
        <end position="435"/>
    </location>
</feature>
<comment type="caution">
    <text evidence="2">The sequence shown here is derived from an EMBL/GenBank/DDBJ whole genome shotgun (WGS) entry which is preliminary data.</text>
</comment>
<feature type="region of interest" description="Disordered" evidence="1">
    <location>
        <begin position="1"/>
        <end position="37"/>
    </location>
</feature>
<evidence type="ECO:0000313" key="3">
    <source>
        <dbReference type="Proteomes" id="UP000663870"/>
    </source>
</evidence>
<dbReference type="EMBL" id="CAJNOL010001834">
    <property type="protein sequence ID" value="CAF1425756.1"/>
    <property type="molecule type" value="Genomic_DNA"/>
</dbReference>
<evidence type="ECO:0000313" key="2">
    <source>
        <dbReference type="EMBL" id="CAF1425756.1"/>
    </source>
</evidence>
<sequence length="435" mass="49235">MWYPPHQPHQPNWHGYMNNSSTQQQQQQQQQRTYSRTSYYCNTDESSITNRTNTHIIPINDKNESFVHFNTIRTDEVNVIGTTDYHNTNSTGSYSDEMLSSPYQTSNTHWNPVVSSSTKTTSIIINSPQKNSITTNISSSSSSSSSSTSGCWDWLLYSPDIYSHLYIPSSSFIQQQQQDDDLDLLARLPTWLLVLLYPSMKYNHKMDDENDNDQEIISLNNNNNTNNHDEALLSMNIDKQVNQVSSNLSLSSEHTLNCQKIQQNRSLTPDTDDGYQSASDASRSDCSQQSSLQYDINNNNNNKDDIINNTSSVLIPKRISYAAAVKPIGTSTINNNNNNNNNISSLSTPIIKIKNNSSSLTINDISNNNGQKLKFVAPRFERMHHAKQYSSSTTTTTTAIKDISSTNRAQIRSNNNNNNNNNNQRNHINNLARRR</sequence>